<evidence type="ECO:0000256" key="3">
    <source>
        <dbReference type="ARBA" id="ARBA00022801"/>
    </source>
</evidence>
<dbReference type="GO" id="GO:0006508">
    <property type="term" value="P:proteolysis"/>
    <property type="evidence" value="ECO:0007669"/>
    <property type="project" value="UniProtKB-KW"/>
</dbReference>
<keyword evidence="4" id="KW-0788">Thiol protease</keyword>
<dbReference type="RefSeq" id="WP_166178363.1">
    <property type="nucleotide sequence ID" value="NZ_CP045119.1"/>
</dbReference>
<keyword evidence="2" id="KW-0645">Protease</keyword>
<gene>
    <name evidence="6" type="ORF">GBA63_17895</name>
</gene>
<dbReference type="Proteomes" id="UP000501452">
    <property type="component" value="Chromosome"/>
</dbReference>
<name>A0A6G8QCT3_9ACTN</name>
<dbReference type="PANTHER" id="PTHR47053:SF1">
    <property type="entry name" value="MUREIN DD-ENDOPEPTIDASE MEPH-RELATED"/>
    <property type="match status" value="1"/>
</dbReference>
<protein>
    <submittedName>
        <fullName evidence="6">NlpC/P60 family protein</fullName>
    </submittedName>
</protein>
<dbReference type="Pfam" id="PF00877">
    <property type="entry name" value="NLPC_P60"/>
    <property type="match status" value="1"/>
</dbReference>
<dbReference type="EMBL" id="CP045119">
    <property type="protein sequence ID" value="QIN84310.1"/>
    <property type="molecule type" value="Genomic_DNA"/>
</dbReference>
<accession>A0A6G8QCT3</accession>
<organism evidence="6 7">
    <name type="scientific">Rubrobacter tropicus</name>
    <dbReference type="NCBI Taxonomy" id="2653851"/>
    <lineage>
        <taxon>Bacteria</taxon>
        <taxon>Bacillati</taxon>
        <taxon>Actinomycetota</taxon>
        <taxon>Rubrobacteria</taxon>
        <taxon>Rubrobacterales</taxon>
        <taxon>Rubrobacteraceae</taxon>
        <taxon>Rubrobacter</taxon>
    </lineage>
</organism>
<dbReference type="PROSITE" id="PS51935">
    <property type="entry name" value="NLPC_P60"/>
    <property type="match status" value="1"/>
</dbReference>
<evidence type="ECO:0000313" key="7">
    <source>
        <dbReference type="Proteomes" id="UP000501452"/>
    </source>
</evidence>
<sequence>MQARILEGDLHMRKFVVALFSCAVLSAVIVANSPSEASAQTLSGEAVVAEAQSYIGTPYGAGGLDCSGFTSAVYANLGVSLPDDPVAQYGYGVPSEGAAGDLVFFDEAGYGISHVGIATGYGTVIHASTYYGTITETPISQVPGYVGAVDPA</sequence>
<dbReference type="SUPFAM" id="SSF54001">
    <property type="entry name" value="Cysteine proteinases"/>
    <property type="match status" value="1"/>
</dbReference>
<dbReference type="GO" id="GO:0008234">
    <property type="term" value="F:cysteine-type peptidase activity"/>
    <property type="evidence" value="ECO:0007669"/>
    <property type="project" value="UniProtKB-KW"/>
</dbReference>
<evidence type="ECO:0000256" key="1">
    <source>
        <dbReference type="ARBA" id="ARBA00007074"/>
    </source>
</evidence>
<dbReference type="AlphaFoldDB" id="A0A6G8QCT3"/>
<feature type="domain" description="NlpC/P60" evidence="5">
    <location>
        <begin position="34"/>
        <end position="152"/>
    </location>
</feature>
<reference evidence="6 7" key="1">
    <citation type="submission" date="2019-10" db="EMBL/GenBank/DDBJ databases">
        <title>Rubrobacter sp nov SCSIO 52090 isolated from a deep-sea sediment in the South China Sea.</title>
        <authorList>
            <person name="Chen R.W."/>
        </authorList>
    </citation>
    <scope>NUCLEOTIDE SEQUENCE [LARGE SCALE GENOMIC DNA]</scope>
    <source>
        <strain evidence="6 7">SCSIO 52909</strain>
    </source>
</reference>
<keyword evidence="7" id="KW-1185">Reference proteome</keyword>
<keyword evidence="3" id="KW-0378">Hydrolase</keyword>
<dbReference type="InterPro" id="IPR038765">
    <property type="entry name" value="Papain-like_cys_pep_sf"/>
</dbReference>
<dbReference type="Gene3D" id="3.90.1720.10">
    <property type="entry name" value="endopeptidase domain like (from Nostoc punctiforme)"/>
    <property type="match status" value="1"/>
</dbReference>
<dbReference type="InterPro" id="IPR051202">
    <property type="entry name" value="Peptidase_C40"/>
</dbReference>
<evidence type="ECO:0000256" key="2">
    <source>
        <dbReference type="ARBA" id="ARBA00022670"/>
    </source>
</evidence>
<evidence type="ECO:0000259" key="5">
    <source>
        <dbReference type="PROSITE" id="PS51935"/>
    </source>
</evidence>
<proteinExistence type="inferred from homology"/>
<evidence type="ECO:0000256" key="4">
    <source>
        <dbReference type="ARBA" id="ARBA00022807"/>
    </source>
</evidence>
<evidence type="ECO:0000313" key="6">
    <source>
        <dbReference type="EMBL" id="QIN84310.1"/>
    </source>
</evidence>
<dbReference type="PANTHER" id="PTHR47053">
    <property type="entry name" value="MUREIN DD-ENDOPEPTIDASE MEPH-RELATED"/>
    <property type="match status" value="1"/>
</dbReference>
<comment type="similarity">
    <text evidence="1">Belongs to the peptidase C40 family.</text>
</comment>
<dbReference type="InterPro" id="IPR000064">
    <property type="entry name" value="NLP_P60_dom"/>
</dbReference>
<dbReference type="KEGG" id="rub:GBA63_17895"/>